<dbReference type="AlphaFoldDB" id="A0A1J1GX61"/>
<accession>A0A1J1GX61</accession>
<evidence type="ECO:0000313" key="2">
    <source>
        <dbReference type="EMBL" id="CRG96840.1"/>
    </source>
</evidence>
<evidence type="ECO:0000313" key="3">
    <source>
        <dbReference type="Proteomes" id="UP000220797"/>
    </source>
</evidence>
<reference evidence="2" key="1">
    <citation type="submission" date="2015-04" db="EMBL/GenBank/DDBJ databases">
        <authorList>
            <consortium name="Pathogen Informatics"/>
        </authorList>
    </citation>
    <scope>NUCLEOTIDE SEQUENCE [LARGE SCALE GENOMIC DNA]</scope>
    <source>
        <strain evidence="2">8A</strain>
    </source>
</reference>
<gene>
    <name evidence="2" type="ORF">PGAL8A_00442100</name>
</gene>
<comment type="caution">
    <text evidence="2">The sequence shown here is derived from an EMBL/GenBank/DDBJ whole genome shotgun (WGS) entry which is preliminary data.</text>
</comment>
<evidence type="ECO:0000256" key="1">
    <source>
        <dbReference type="SAM" id="Coils"/>
    </source>
</evidence>
<organism evidence="2 3">
    <name type="scientific">Plasmodium gallinaceum</name>
    <dbReference type="NCBI Taxonomy" id="5849"/>
    <lineage>
        <taxon>Eukaryota</taxon>
        <taxon>Sar</taxon>
        <taxon>Alveolata</taxon>
        <taxon>Apicomplexa</taxon>
        <taxon>Aconoidasida</taxon>
        <taxon>Haemosporida</taxon>
        <taxon>Plasmodiidae</taxon>
        <taxon>Plasmodium</taxon>
        <taxon>Plasmodium (Haemamoeba)</taxon>
    </lineage>
</organism>
<dbReference type="OrthoDB" id="378167at2759"/>
<dbReference type="Proteomes" id="UP000220797">
    <property type="component" value="Unassembled WGS sequence"/>
</dbReference>
<dbReference type="GeneID" id="39732954"/>
<keyword evidence="1" id="KW-0175">Coiled coil</keyword>
<proteinExistence type="predicted"/>
<dbReference type="OMA" id="NDITYHM"/>
<dbReference type="VEuPathDB" id="PlasmoDB:PGAL8A_00442100"/>
<dbReference type="EMBL" id="CVMV01000070">
    <property type="protein sequence ID" value="CRG96840.1"/>
    <property type="molecule type" value="Genomic_DNA"/>
</dbReference>
<dbReference type="RefSeq" id="XP_028529643.1">
    <property type="nucleotide sequence ID" value="XM_028673162.1"/>
</dbReference>
<feature type="coiled-coil region" evidence="1">
    <location>
        <begin position="59"/>
        <end position="90"/>
    </location>
</feature>
<sequence>MDELKEIIYELKKLKKNLRNKVVNINYYEFINNNYYIEKKIIYNLYQIIKSYYYLLTFFSKTKKKKKKEKEKKRNYKDKYNKKKNDINEETILKKLQKKKILQNRYTKKIKDFLKTNKSINIFKDYIEKNFLIKNYNSNNNKKKNRIIINIETNIYFNNFVTHIINFLYLILQNNINHENFKNIYSSNELRINVHKFDENSDCSYNINNEESIQSNEFVNIINIKNKKIEDINTTFNEENSKENNKLLKDYIFCEENILKKDNLKIGNTFNEENISDGSNITEHLDKKKEKEDDHMKNENYFFFHLYKKNMYLINKDIESYYCYNSFIIRNIDSNLLYIIDNDMNLLKILFYFDVVNLFVIYLYMKTCKNEEMRKYISILLIITIKFKKTFKLSSNTLIENKNIPILFYIFSNILKKNIFKINNRNNENNLTITINNNTSNNSLYKLNSNKKNNLYFLINLNELYITKTTNDIKNMNGIKKKKNTFLFSYKNSEYYTSKESLILVNNHNNIIKKKKINKININDIIKDKIEKNDYYYSFIKDENEIDSVNLTLSINNTKNENILFHKSYITEHIYNLFLNKYNLKLEKNIISNQLKKEENNISLFDNYKKIFHNFFFY</sequence>
<keyword evidence="3" id="KW-1185">Reference proteome</keyword>
<name>A0A1J1GX61_PLAGA</name>
<protein>
    <submittedName>
        <fullName evidence="2">Uncharacterized protein</fullName>
    </submittedName>
</protein>